<comment type="caution">
    <text evidence="1">The sequence shown here is derived from an EMBL/GenBank/DDBJ whole genome shotgun (WGS) entry which is preliminary data.</text>
</comment>
<evidence type="ECO:0000313" key="2">
    <source>
        <dbReference type="Proteomes" id="UP001058074"/>
    </source>
</evidence>
<organism evidence="1 2">
    <name type="scientific">Inconstantimicrobium mannanitabidum</name>
    <dbReference type="NCBI Taxonomy" id="1604901"/>
    <lineage>
        <taxon>Bacteria</taxon>
        <taxon>Bacillati</taxon>
        <taxon>Bacillota</taxon>
        <taxon>Clostridia</taxon>
        <taxon>Eubacteriales</taxon>
        <taxon>Clostridiaceae</taxon>
        <taxon>Inconstantimicrobium</taxon>
    </lineage>
</organism>
<keyword evidence="2" id="KW-1185">Reference proteome</keyword>
<dbReference type="Proteomes" id="UP001058074">
    <property type="component" value="Unassembled WGS sequence"/>
</dbReference>
<evidence type="ECO:0000313" key="1">
    <source>
        <dbReference type="EMBL" id="GKX66749.1"/>
    </source>
</evidence>
<reference evidence="1" key="1">
    <citation type="journal article" date="2025" name="Int. J. Syst. Evol. Microbiol.">
        <title>Inconstantimicrobium mannanitabidum sp. nov., a novel member of the family Clostridiaceae isolated from anoxic soil under the treatment of reductive soil disinfestation.</title>
        <authorList>
            <person name="Ueki A."/>
            <person name="Tonouchi A."/>
            <person name="Honma S."/>
            <person name="Kaku N."/>
            <person name="Ueki K."/>
        </authorList>
    </citation>
    <scope>NUCLEOTIDE SEQUENCE</scope>
    <source>
        <strain evidence="1">TW13</strain>
    </source>
</reference>
<sequence length="148" mass="16739">MGDVHLEDIKEKNIKYLIAFLVLFVLFVPIIPNKYIVGGPVEYHKVFKNAFVTTDRINSSAPVDLEIDGTLYTGELIKGSTKRKDLIGTIKIGDKKYNFKGYNLGEYTNNVLWGEVTEASTDSKPEFTIFMFDDLSSIYLSGDNQEKI</sequence>
<dbReference type="EMBL" id="BROD01000001">
    <property type="protein sequence ID" value="GKX66749.1"/>
    <property type="molecule type" value="Genomic_DNA"/>
</dbReference>
<protein>
    <submittedName>
        <fullName evidence="1">Uncharacterized protein</fullName>
    </submittedName>
</protein>
<name>A0ACB5RBX7_9CLOT</name>
<proteinExistence type="predicted"/>
<gene>
    <name evidence="1" type="ORF">rsdtw13_20070</name>
</gene>
<accession>A0ACB5RBX7</accession>